<dbReference type="InterPro" id="IPR025965">
    <property type="entry name" value="FlgD/Vpr_Ig-like"/>
</dbReference>
<dbReference type="Pfam" id="PF13860">
    <property type="entry name" value="FlgD_ig"/>
    <property type="match status" value="1"/>
</dbReference>
<protein>
    <submittedName>
        <fullName evidence="2">T9SS type A sorting domain-containing protein</fullName>
    </submittedName>
</protein>
<comment type="caution">
    <text evidence="2">The sequence shown here is derived from an EMBL/GenBank/DDBJ whole genome shotgun (WGS) entry which is preliminary data.</text>
</comment>
<dbReference type="Gene3D" id="2.60.40.4070">
    <property type="match status" value="1"/>
</dbReference>
<reference evidence="2" key="1">
    <citation type="journal article" date="2020" name="mSystems">
        <title>Genome- and Community-Level Interaction Insights into Carbon Utilization and Element Cycling Functions of Hydrothermarchaeota in Hydrothermal Sediment.</title>
        <authorList>
            <person name="Zhou Z."/>
            <person name="Liu Y."/>
            <person name="Xu W."/>
            <person name="Pan J."/>
            <person name="Luo Z.H."/>
            <person name="Li M."/>
        </authorList>
    </citation>
    <scope>NUCLEOTIDE SEQUENCE [LARGE SCALE GENOMIC DNA]</scope>
    <source>
        <strain evidence="2">HyVt-237</strain>
    </source>
</reference>
<dbReference type="Pfam" id="PF20773">
    <property type="entry name" value="InhA-like_MAM"/>
    <property type="match status" value="1"/>
</dbReference>
<dbReference type="InterPro" id="IPR026444">
    <property type="entry name" value="Secre_tail"/>
</dbReference>
<dbReference type="AlphaFoldDB" id="A0A7C0XDA1"/>
<sequence>YYNIESYFDGGNVKISADGGNTFTILTPFDGYPEDEVYSGNCFIPGEPAFSGTYVAWRKDYFDLSDYAGDTVIIAFDFGSDNSVTYAGWYINWVKIWSTVPVEVGEKEQILPGKVALHEAVPNPTTGITSISFSLPRSMEVDLSVYDATGRLVRNLISGEVKAGTHTVTWNGRDGYYRKVPNGVYFLRLRAGSATESRKLLLIR</sequence>
<feature type="domain" description="FlgD/Vpr Ig-like" evidence="1">
    <location>
        <begin position="129"/>
        <end position="192"/>
    </location>
</feature>
<evidence type="ECO:0000259" key="1">
    <source>
        <dbReference type="Pfam" id="PF13860"/>
    </source>
</evidence>
<gene>
    <name evidence="2" type="ORF">ENG67_04630</name>
</gene>
<accession>A0A7C0XDA1</accession>
<dbReference type="EMBL" id="DRBW01000178">
    <property type="protein sequence ID" value="HDM90477.1"/>
    <property type="molecule type" value="Genomic_DNA"/>
</dbReference>
<organism evidence="2">
    <name type="scientific">candidate division WOR-3 bacterium</name>
    <dbReference type="NCBI Taxonomy" id="2052148"/>
    <lineage>
        <taxon>Bacteria</taxon>
        <taxon>Bacteria division WOR-3</taxon>
    </lineage>
</organism>
<name>A0A7C0XDA1_UNCW3</name>
<proteinExistence type="predicted"/>
<dbReference type="Proteomes" id="UP000885931">
    <property type="component" value="Unassembled WGS sequence"/>
</dbReference>
<evidence type="ECO:0000313" key="2">
    <source>
        <dbReference type="EMBL" id="HDM90477.1"/>
    </source>
</evidence>
<dbReference type="NCBIfam" id="TIGR04183">
    <property type="entry name" value="Por_Secre_tail"/>
    <property type="match status" value="1"/>
</dbReference>
<feature type="non-terminal residue" evidence="2">
    <location>
        <position position="1"/>
    </location>
</feature>